<protein>
    <recommendedName>
        <fullName evidence="1">Fungal-type protein kinase domain-containing protein</fullName>
    </recommendedName>
</protein>
<comment type="caution">
    <text evidence="2">The sequence shown here is derived from an EMBL/GenBank/DDBJ whole genome shotgun (WGS) entry which is preliminary data.</text>
</comment>
<gene>
    <name evidence="2" type="ORF">JVT61DRAFT_1984</name>
</gene>
<dbReference type="Pfam" id="PF17667">
    <property type="entry name" value="Pkinase_fungal"/>
    <property type="match status" value="1"/>
</dbReference>
<organism evidence="2 3">
    <name type="scientific">Boletus reticuloceps</name>
    <dbReference type="NCBI Taxonomy" id="495285"/>
    <lineage>
        <taxon>Eukaryota</taxon>
        <taxon>Fungi</taxon>
        <taxon>Dikarya</taxon>
        <taxon>Basidiomycota</taxon>
        <taxon>Agaricomycotina</taxon>
        <taxon>Agaricomycetes</taxon>
        <taxon>Agaricomycetidae</taxon>
        <taxon>Boletales</taxon>
        <taxon>Boletineae</taxon>
        <taxon>Boletaceae</taxon>
        <taxon>Boletoideae</taxon>
        <taxon>Boletus</taxon>
    </lineage>
</organism>
<dbReference type="AlphaFoldDB" id="A0A8I2YRC9"/>
<evidence type="ECO:0000313" key="2">
    <source>
        <dbReference type="EMBL" id="KAG6376022.1"/>
    </source>
</evidence>
<dbReference type="InterPro" id="IPR040976">
    <property type="entry name" value="Pkinase_fungal"/>
</dbReference>
<evidence type="ECO:0000313" key="3">
    <source>
        <dbReference type="Proteomes" id="UP000683000"/>
    </source>
</evidence>
<dbReference type="PANTHER" id="PTHR38248">
    <property type="entry name" value="FUNK1 6"/>
    <property type="match status" value="1"/>
</dbReference>
<dbReference type="EMBL" id="JAGFBS010000012">
    <property type="protein sequence ID" value="KAG6376022.1"/>
    <property type="molecule type" value="Genomic_DNA"/>
</dbReference>
<dbReference type="OrthoDB" id="2642000at2759"/>
<proteinExistence type="predicted"/>
<dbReference type="Proteomes" id="UP000683000">
    <property type="component" value="Unassembled WGS sequence"/>
</dbReference>
<sequence length="609" mass="69248">MSQHSLYLEEKWQDDPKLLPEDRWVTLLDTIFRAASSKWREWTTSWRENRWRSHANTLVEGQRKPDIILVPKAYQSTHNVPFGAIMTYIEIKESGNGQNSEVAPSQVYQCAGFATACQINYSFFLGAMLFGRQLVLVLFAYGTSFFSEPFDIDQEPILFIKTVIALSSGLHPVLGFDTRVTPGINGSHIFKIGGKKINAFRQTWVRSITMEGRETKVPLCTDVYDQTQHFALKDCWLPRDGPNDVANNKALTSHKPKLMTKQQHKIFGMPDKYDIFRGCHSMLGTEWDYEKHLHSIPILEHATITTFEHDGKEEADTTEAIARRFSCEDMDLDSRVHVHTLSKTCGVPLSWFPCHRGFLGGMMCVVTGHFNGKLKGLLHSDISEPNIWICVNDPENANDVIPEWPADSTLYPKHPVVLGDWGMAEDRSPDTKVKNNAGGMTGTFPFLATELMSEEGIKGNITHHTHHDLEAMFWVMWIVSINMIGPYNQRRNWEDCQNDPFPGQVREPANAVGKDKGVPVWATPGIHMASPRDVFMFKRDIPEGQFFDTMSLYWSEGECGQIFKDRWADYASTLFGSVRPTKPVYRRRKGSPLRSLLRSWLVCCHASPG</sequence>
<reference evidence="2" key="1">
    <citation type="submission" date="2021-03" db="EMBL/GenBank/DDBJ databases">
        <title>Evolutionary innovations through gain and loss of genes in the ectomycorrhizal Boletales.</title>
        <authorList>
            <person name="Wu G."/>
            <person name="Miyauchi S."/>
            <person name="Morin E."/>
            <person name="Yang Z.-L."/>
            <person name="Xu J."/>
            <person name="Martin F.M."/>
        </authorList>
    </citation>
    <scope>NUCLEOTIDE SEQUENCE</scope>
    <source>
        <strain evidence="2">BR01</strain>
    </source>
</reference>
<feature type="domain" description="Fungal-type protein kinase" evidence="1">
    <location>
        <begin position="64"/>
        <end position="478"/>
    </location>
</feature>
<dbReference type="PANTHER" id="PTHR38248:SF2">
    <property type="entry name" value="FUNK1 11"/>
    <property type="match status" value="1"/>
</dbReference>
<keyword evidence="3" id="KW-1185">Reference proteome</keyword>
<accession>A0A8I2YRC9</accession>
<name>A0A8I2YRC9_9AGAM</name>
<evidence type="ECO:0000259" key="1">
    <source>
        <dbReference type="Pfam" id="PF17667"/>
    </source>
</evidence>